<dbReference type="Gene3D" id="3.40.50.10490">
    <property type="entry name" value="Glucose-6-phosphate isomerase like protein, domain 1"/>
    <property type="match status" value="1"/>
</dbReference>
<protein>
    <submittedName>
        <fullName evidence="6">RpiR family transcriptional regulator</fullName>
    </submittedName>
</protein>
<dbReference type="Pfam" id="PF01380">
    <property type="entry name" value="SIS"/>
    <property type="match status" value="1"/>
</dbReference>
<feature type="domain" description="SIS" evidence="5">
    <location>
        <begin position="125"/>
        <end position="265"/>
    </location>
</feature>
<dbReference type="InterPro" id="IPR000281">
    <property type="entry name" value="HTH_RpiR"/>
</dbReference>
<dbReference type="RefSeq" id="WP_316264976.1">
    <property type="nucleotide sequence ID" value="NZ_AP027742.1"/>
</dbReference>
<dbReference type="CDD" id="cd05013">
    <property type="entry name" value="SIS_RpiR"/>
    <property type="match status" value="1"/>
</dbReference>
<dbReference type="SUPFAM" id="SSF53697">
    <property type="entry name" value="SIS domain"/>
    <property type="match status" value="1"/>
</dbReference>
<name>A0ABM8I9L1_9FIRM</name>
<dbReference type="PANTHER" id="PTHR30514:SF1">
    <property type="entry name" value="HTH-TYPE TRANSCRIPTIONAL REGULATOR HEXR-RELATED"/>
    <property type="match status" value="1"/>
</dbReference>
<gene>
    <name evidence="6" type="ORF">Lac1_21420</name>
</gene>
<evidence type="ECO:0000256" key="3">
    <source>
        <dbReference type="ARBA" id="ARBA00023163"/>
    </source>
</evidence>
<dbReference type="InterPro" id="IPR036388">
    <property type="entry name" value="WH-like_DNA-bd_sf"/>
</dbReference>
<evidence type="ECO:0000259" key="5">
    <source>
        <dbReference type="PROSITE" id="PS51464"/>
    </source>
</evidence>
<keyword evidence="2" id="KW-0238">DNA-binding</keyword>
<dbReference type="SUPFAM" id="SSF46689">
    <property type="entry name" value="Homeodomain-like"/>
    <property type="match status" value="1"/>
</dbReference>
<dbReference type="InterPro" id="IPR047640">
    <property type="entry name" value="RpiR-like"/>
</dbReference>
<accession>A0ABM8I9L1</accession>
<keyword evidence="7" id="KW-1185">Reference proteome</keyword>
<feature type="domain" description="HTH rpiR-type" evidence="4">
    <location>
        <begin position="5"/>
        <end position="81"/>
    </location>
</feature>
<dbReference type="InterPro" id="IPR009057">
    <property type="entry name" value="Homeodomain-like_sf"/>
</dbReference>
<dbReference type="Proteomes" id="UP001305815">
    <property type="component" value="Chromosome"/>
</dbReference>
<evidence type="ECO:0000313" key="7">
    <source>
        <dbReference type="Proteomes" id="UP001305815"/>
    </source>
</evidence>
<evidence type="ECO:0000256" key="2">
    <source>
        <dbReference type="ARBA" id="ARBA00023125"/>
    </source>
</evidence>
<dbReference type="EMBL" id="AP027742">
    <property type="protein sequence ID" value="BDZ77959.1"/>
    <property type="molecule type" value="Genomic_DNA"/>
</dbReference>
<keyword evidence="1" id="KW-0805">Transcription regulation</keyword>
<evidence type="ECO:0000313" key="6">
    <source>
        <dbReference type="EMBL" id="BDZ77959.1"/>
    </source>
</evidence>
<organism evidence="6 7">
    <name type="scientific">Claveliimonas bilis</name>
    <dbReference type="NCBI Taxonomy" id="3028070"/>
    <lineage>
        <taxon>Bacteria</taxon>
        <taxon>Bacillati</taxon>
        <taxon>Bacillota</taxon>
        <taxon>Clostridia</taxon>
        <taxon>Lachnospirales</taxon>
        <taxon>Lachnospiraceae</taxon>
        <taxon>Claveliimonas</taxon>
    </lineage>
</organism>
<dbReference type="InterPro" id="IPR001347">
    <property type="entry name" value="SIS_dom"/>
</dbReference>
<dbReference type="InterPro" id="IPR046348">
    <property type="entry name" value="SIS_dom_sf"/>
</dbReference>
<reference evidence="7" key="1">
    <citation type="journal article" date="2023" name="Int. J. Syst. Evol. Microbiol.">
        <title>Claveliimonas bilis gen. nov., sp. nov., deoxycholic acid-producing bacteria isolated from human faeces, and reclassification of Sellimonas monacensis Zenner et al. 2021 as Claveliimonas monacensis comb. nov.</title>
        <authorList>
            <person name="Hisatomi A."/>
            <person name="Kastawa N.W.E.P.G."/>
            <person name="Song I."/>
            <person name="Ohkuma M."/>
            <person name="Fukiya S."/>
            <person name="Sakamoto M."/>
        </authorList>
    </citation>
    <scope>NUCLEOTIDE SEQUENCE [LARGE SCALE GENOMIC DNA]</scope>
    <source>
        <strain evidence="7">12BBH14</strain>
    </source>
</reference>
<dbReference type="Gene3D" id="1.10.10.10">
    <property type="entry name" value="Winged helix-like DNA-binding domain superfamily/Winged helix DNA-binding domain"/>
    <property type="match status" value="1"/>
</dbReference>
<dbReference type="Pfam" id="PF01418">
    <property type="entry name" value="HTH_6"/>
    <property type="match status" value="1"/>
</dbReference>
<proteinExistence type="predicted"/>
<dbReference type="PROSITE" id="PS51071">
    <property type="entry name" value="HTH_RPIR"/>
    <property type="match status" value="1"/>
</dbReference>
<dbReference type="PANTHER" id="PTHR30514">
    <property type="entry name" value="GLUCOKINASE"/>
    <property type="match status" value="1"/>
</dbReference>
<evidence type="ECO:0000259" key="4">
    <source>
        <dbReference type="PROSITE" id="PS51071"/>
    </source>
</evidence>
<sequence>MQKAENCILLIQSMYPSFHRVEKKIADYILENSEEVVTLSISELAKNLEVAESSIVRFCKILHLGGFGELKLNLACRPKEKPVLPFGNVKKDDSTAEILDKVLGASIQVLSETRDFINHKKFGEAVECIRNANKIIFCGMYTSSTIVHDAYMRLYRIGYPVFCFTDPYEAKIAASMLDENCVVLGVSHTGRTKETIETLRLAKENGAKVIALTSFVRSPILDVADISLVICSSASEGVMEAVSSRISHIAVMDALCTCLGISRYEQTTKRIEKNSEIINKMRFE</sequence>
<dbReference type="InterPro" id="IPR035472">
    <property type="entry name" value="RpiR-like_SIS"/>
</dbReference>
<evidence type="ECO:0000256" key="1">
    <source>
        <dbReference type="ARBA" id="ARBA00023015"/>
    </source>
</evidence>
<dbReference type="PROSITE" id="PS51464">
    <property type="entry name" value="SIS"/>
    <property type="match status" value="1"/>
</dbReference>
<keyword evidence="3" id="KW-0804">Transcription</keyword>